<dbReference type="OrthoDB" id="9764644at2"/>
<evidence type="ECO:0000313" key="2">
    <source>
        <dbReference type="EMBL" id="CUS02303.2"/>
    </source>
</evidence>
<dbReference type="AlphaFoldDB" id="A0A170PE07"/>
<dbReference type="CDD" id="cd02028">
    <property type="entry name" value="UMPK_like"/>
    <property type="match status" value="1"/>
</dbReference>
<dbReference type="SUPFAM" id="SSF55186">
    <property type="entry name" value="ThrRS/AlaRS common domain"/>
    <property type="match status" value="1"/>
</dbReference>
<accession>A0A170PE07</accession>
<name>A0A170PE07_9CHLR</name>
<dbReference type="InterPro" id="IPR027417">
    <property type="entry name" value="P-loop_NTPase"/>
</dbReference>
<dbReference type="PANTHER" id="PTHR10285">
    <property type="entry name" value="URIDINE KINASE"/>
    <property type="match status" value="1"/>
</dbReference>
<dbReference type="EMBL" id="LN890655">
    <property type="protein sequence ID" value="CUS02303.2"/>
    <property type="molecule type" value="Genomic_DNA"/>
</dbReference>
<dbReference type="KEGG" id="pbf:CFX0092_A0422"/>
<dbReference type="Gene3D" id="3.40.50.300">
    <property type="entry name" value="P-loop containing nucleotide triphosphate hydrolases"/>
    <property type="match status" value="1"/>
</dbReference>
<keyword evidence="3" id="KW-1185">Reference proteome</keyword>
<proteinExistence type="predicted"/>
<evidence type="ECO:0000259" key="1">
    <source>
        <dbReference type="Pfam" id="PF00485"/>
    </source>
</evidence>
<reference evidence="2" key="1">
    <citation type="submission" date="2016-01" db="EMBL/GenBank/DDBJ databases">
        <authorList>
            <person name="Mcilroy J.S."/>
            <person name="Karst M S."/>
            <person name="Albertsen M."/>
        </authorList>
    </citation>
    <scope>NUCLEOTIDE SEQUENCE</scope>
    <source>
        <strain evidence="2">Cfx-K</strain>
    </source>
</reference>
<dbReference type="Proteomes" id="UP000215027">
    <property type="component" value="Chromosome I"/>
</dbReference>
<dbReference type="GO" id="GO:0005524">
    <property type="term" value="F:ATP binding"/>
    <property type="evidence" value="ECO:0007669"/>
    <property type="project" value="InterPro"/>
</dbReference>
<dbReference type="InterPro" id="IPR018163">
    <property type="entry name" value="Thr/Ala-tRNA-synth_IIc_edit"/>
</dbReference>
<sequence length="588" mass="66368">MTAEMMNEPIVYPTELRPTVQARFPDGRVLEGRRGTPLEAFIMAAQLPAEPRVVASLMNGRLRELCYPLPEDADLAPVTTATNDGARIYRRSLSFLMIVAAAEVLPNQVITILHSMPFGGYYCERDDGRRLTDAELSALHQRMTELVEADLPIDNVRLPLEEALAFFRGQSDLEKADLFARRRKAYLTLYELKGLRDYFHGFMVPRTGYLDLFSLCHYNDGFILQFPRRSWPGVLQPFEDEPRLAQIFQNYKDWLTIMGVGNVTSLNEALANGRSREVILVAEALHQRQLASIARDIANRQPAARLVAVSGPTSAGKTTFAKRLALQLLAQGIYPVIISLDDYFVDRENTPRDLTGNFDFEALEAVDVNLFQADMRRLMDGAEVVMPRYNFKTGRRELGPPLQIGKDHVIIVEGIHGLNPRLTANLPPSATYRVFISAFTQLNLDKHNRVPTTDTRLLRRIVRDAAHRGYTATQTIGRWSSVRRGEKNHIFPFQNSADVFFNSALVYELSALKLLAEPLLLQVEAGTRERLESNRLMAFLQWFEPMSPVDLQYIAGDSILREFIGGSILETFHPTHWYATGSAGGRIS</sequence>
<dbReference type="Pfam" id="PF00485">
    <property type="entry name" value="PRK"/>
    <property type="match status" value="1"/>
</dbReference>
<dbReference type="GO" id="GO:0016301">
    <property type="term" value="F:kinase activity"/>
    <property type="evidence" value="ECO:0007669"/>
    <property type="project" value="UniProtKB-KW"/>
</dbReference>
<evidence type="ECO:0000313" key="3">
    <source>
        <dbReference type="Proteomes" id="UP000215027"/>
    </source>
</evidence>
<feature type="domain" description="Phosphoribulokinase/uridine kinase" evidence="1">
    <location>
        <begin position="307"/>
        <end position="503"/>
    </location>
</feature>
<gene>
    <name evidence="2" type="ORF">CFX0092_A0422</name>
</gene>
<protein>
    <submittedName>
        <fullName evidence="2">Phosphoribulokinase/uridine kinase family protein</fullName>
    </submittedName>
</protein>
<dbReference type="RefSeq" id="WP_095041932.1">
    <property type="nucleotide sequence ID" value="NZ_LN890655.1"/>
</dbReference>
<dbReference type="InterPro" id="IPR006083">
    <property type="entry name" value="PRK/URK"/>
</dbReference>
<organism evidence="2 3">
    <name type="scientific">Candidatus Promineifilum breve</name>
    <dbReference type="NCBI Taxonomy" id="1806508"/>
    <lineage>
        <taxon>Bacteria</taxon>
        <taxon>Bacillati</taxon>
        <taxon>Chloroflexota</taxon>
        <taxon>Ardenticatenia</taxon>
        <taxon>Candidatus Promineifilales</taxon>
        <taxon>Candidatus Promineifilaceae</taxon>
        <taxon>Candidatus Promineifilum</taxon>
    </lineage>
</organism>
<dbReference type="SUPFAM" id="SSF52540">
    <property type="entry name" value="P-loop containing nucleoside triphosphate hydrolases"/>
    <property type="match status" value="1"/>
</dbReference>
<dbReference type="Gene3D" id="3.30.980.10">
    <property type="entry name" value="Threonyl-trna Synthetase, Chain A, domain 2"/>
    <property type="match status" value="1"/>
</dbReference>